<organism evidence="1 2">
    <name type="scientific">Colletotrichum zoysiae</name>
    <dbReference type="NCBI Taxonomy" id="1216348"/>
    <lineage>
        <taxon>Eukaryota</taxon>
        <taxon>Fungi</taxon>
        <taxon>Dikarya</taxon>
        <taxon>Ascomycota</taxon>
        <taxon>Pezizomycotina</taxon>
        <taxon>Sordariomycetes</taxon>
        <taxon>Hypocreomycetidae</taxon>
        <taxon>Glomerellales</taxon>
        <taxon>Glomerellaceae</taxon>
        <taxon>Colletotrichum</taxon>
        <taxon>Colletotrichum graminicola species complex</taxon>
    </lineage>
</organism>
<dbReference type="Proteomes" id="UP001232148">
    <property type="component" value="Unassembled WGS sequence"/>
</dbReference>
<keyword evidence="2" id="KW-1185">Reference proteome</keyword>
<accession>A0AAD9H3Q9</accession>
<reference evidence="1" key="1">
    <citation type="submission" date="2021-06" db="EMBL/GenBank/DDBJ databases">
        <title>Comparative genomics, transcriptomics and evolutionary studies reveal genomic signatures of adaptation to plant cell wall in hemibiotrophic fungi.</title>
        <authorList>
            <consortium name="DOE Joint Genome Institute"/>
            <person name="Baroncelli R."/>
            <person name="Diaz J.F."/>
            <person name="Benocci T."/>
            <person name="Peng M."/>
            <person name="Battaglia E."/>
            <person name="Haridas S."/>
            <person name="Andreopoulos W."/>
            <person name="Labutti K."/>
            <person name="Pangilinan J."/>
            <person name="Floch G.L."/>
            <person name="Makela M.R."/>
            <person name="Henrissat B."/>
            <person name="Grigoriev I.V."/>
            <person name="Crouch J.A."/>
            <person name="De Vries R.P."/>
            <person name="Sukno S.A."/>
            <person name="Thon M.R."/>
        </authorList>
    </citation>
    <scope>NUCLEOTIDE SEQUENCE</scope>
    <source>
        <strain evidence="1">MAFF235873</strain>
    </source>
</reference>
<dbReference type="EMBL" id="MU843097">
    <property type="protein sequence ID" value="KAK2021533.1"/>
    <property type="molecule type" value="Genomic_DNA"/>
</dbReference>
<evidence type="ECO:0000313" key="2">
    <source>
        <dbReference type="Proteomes" id="UP001232148"/>
    </source>
</evidence>
<name>A0AAD9H3Q9_9PEZI</name>
<protein>
    <submittedName>
        <fullName evidence="1">Uncharacterized protein</fullName>
    </submittedName>
</protein>
<dbReference type="AlphaFoldDB" id="A0AAD9H3Q9"/>
<comment type="caution">
    <text evidence="1">The sequence shown here is derived from an EMBL/GenBank/DDBJ whole genome shotgun (WGS) entry which is preliminary data.</text>
</comment>
<proteinExistence type="predicted"/>
<gene>
    <name evidence="1" type="ORF">LX32DRAFT_247868</name>
</gene>
<sequence>MDGKQVPYTRYLSVLLTLRCHSTPPPPRMRQAAVSTKRRSNRSWPDVIQLGVSRRNRDSTRPCYHDHYSLAAHRDLPTYLLAHLHSSSMYLSACNACIGLENVSSHLVLTPVVLAICPRPGRTVCLCFCDANRILSWSSTQSSRRCCTGTER</sequence>
<evidence type="ECO:0000313" key="1">
    <source>
        <dbReference type="EMBL" id="KAK2021533.1"/>
    </source>
</evidence>